<dbReference type="InterPro" id="IPR039261">
    <property type="entry name" value="FNR_nucleotide-bd"/>
</dbReference>
<dbReference type="SUPFAM" id="SSF52343">
    <property type="entry name" value="Ferredoxin reductase-like, C-terminal NADP-linked domain"/>
    <property type="match status" value="1"/>
</dbReference>
<dbReference type="CDD" id="cd06195">
    <property type="entry name" value="FNR1"/>
    <property type="match status" value="1"/>
</dbReference>
<name>A0A7G1Q9D5_9GAMM</name>
<evidence type="ECO:0000256" key="7">
    <source>
        <dbReference type="ARBA" id="ARBA00022857"/>
    </source>
</evidence>
<dbReference type="Pfam" id="PF00175">
    <property type="entry name" value="NAD_binding_1"/>
    <property type="match status" value="1"/>
</dbReference>
<dbReference type="GO" id="GO:0004324">
    <property type="term" value="F:ferredoxin-NADP+ reductase activity"/>
    <property type="evidence" value="ECO:0007669"/>
    <property type="project" value="UniProtKB-EC"/>
</dbReference>
<dbReference type="PROSITE" id="PS51384">
    <property type="entry name" value="FAD_FR"/>
    <property type="match status" value="1"/>
</dbReference>
<dbReference type="Proteomes" id="UP000516072">
    <property type="component" value="Chromosome"/>
</dbReference>
<dbReference type="GO" id="GO:0034599">
    <property type="term" value="P:cellular response to oxidative stress"/>
    <property type="evidence" value="ECO:0007669"/>
    <property type="project" value="TreeGrafter"/>
</dbReference>
<keyword evidence="4" id="KW-0285">Flavoprotein</keyword>
<evidence type="ECO:0000256" key="1">
    <source>
        <dbReference type="ARBA" id="ARBA00001974"/>
    </source>
</evidence>
<evidence type="ECO:0000313" key="11">
    <source>
        <dbReference type="EMBL" id="CAB1275681.1"/>
    </source>
</evidence>
<keyword evidence="8 11" id="KW-0560">Oxidoreductase</keyword>
<evidence type="ECO:0000259" key="10">
    <source>
        <dbReference type="PROSITE" id="PS51384"/>
    </source>
</evidence>
<proteinExistence type="inferred from homology"/>
<evidence type="ECO:0000256" key="4">
    <source>
        <dbReference type="ARBA" id="ARBA00022630"/>
    </source>
</evidence>
<reference evidence="11 12" key="1">
    <citation type="submission" date="2020-03" db="EMBL/GenBank/DDBJ databases">
        <authorList>
            <person name="Picone N."/>
        </authorList>
    </citation>
    <scope>NUCLEOTIDE SEQUENCE [LARGE SCALE GENOMIC DNA]</scope>
    <source>
        <strain evidence="11">NSCAC1</strain>
    </source>
</reference>
<dbReference type="EMBL" id="LR778175">
    <property type="protein sequence ID" value="CAB1275681.1"/>
    <property type="molecule type" value="Genomic_DNA"/>
</dbReference>
<comment type="catalytic activity">
    <reaction evidence="9">
        <text>2 reduced [2Fe-2S]-[ferredoxin] + NADP(+) + H(+) = 2 oxidized [2Fe-2S]-[ferredoxin] + NADPH</text>
        <dbReference type="Rhea" id="RHEA:20125"/>
        <dbReference type="Rhea" id="RHEA-COMP:10000"/>
        <dbReference type="Rhea" id="RHEA-COMP:10001"/>
        <dbReference type="ChEBI" id="CHEBI:15378"/>
        <dbReference type="ChEBI" id="CHEBI:33737"/>
        <dbReference type="ChEBI" id="CHEBI:33738"/>
        <dbReference type="ChEBI" id="CHEBI:57783"/>
        <dbReference type="ChEBI" id="CHEBI:58349"/>
        <dbReference type="EC" id="1.18.1.2"/>
    </reaction>
</comment>
<dbReference type="PANTHER" id="PTHR47878:SF1">
    <property type="entry name" value="FLAVODOXIN_FERREDOXIN--NADP REDUCTASE"/>
    <property type="match status" value="1"/>
</dbReference>
<keyword evidence="6" id="KW-0274">FAD</keyword>
<evidence type="ECO:0000256" key="9">
    <source>
        <dbReference type="ARBA" id="ARBA00047776"/>
    </source>
</evidence>
<dbReference type="RefSeq" id="WP_197745094.1">
    <property type="nucleotide sequence ID" value="NZ_LR778175.1"/>
</dbReference>
<keyword evidence="12" id="KW-1185">Reference proteome</keyword>
<dbReference type="InterPro" id="IPR017927">
    <property type="entry name" value="FAD-bd_FR_type"/>
</dbReference>
<evidence type="ECO:0000256" key="2">
    <source>
        <dbReference type="ARBA" id="ARBA00008312"/>
    </source>
</evidence>
<keyword evidence="7" id="KW-0521">NADP</keyword>
<dbReference type="InterPro" id="IPR001433">
    <property type="entry name" value="OxRdtase_FAD/NAD-bd"/>
</dbReference>
<evidence type="ECO:0000256" key="8">
    <source>
        <dbReference type="ARBA" id="ARBA00023002"/>
    </source>
</evidence>
<evidence type="ECO:0000256" key="3">
    <source>
        <dbReference type="ARBA" id="ARBA00013223"/>
    </source>
</evidence>
<evidence type="ECO:0000256" key="5">
    <source>
        <dbReference type="ARBA" id="ARBA00022741"/>
    </source>
</evidence>
<comment type="similarity">
    <text evidence="2">Belongs to the ferredoxin--NADP reductase type 1 family.</text>
</comment>
<feature type="domain" description="FAD-binding FR-type" evidence="10">
    <location>
        <begin position="9"/>
        <end position="107"/>
    </location>
</feature>
<sequence length="254" mass="28983">MTESIVDTDKWVKGKVISNHFWTESLYSLQVEASINPFEAGQFGRLGLVINGEFVARSYSFVNMPEEKYLEFYSIIVSEGLLSPRLAELKPGDPIWVFRKGAGFLTMSQVQTAHNLWMLSTGTAIGPFLAVLKTDEVWKKFSKIILAHSVRSFKELSYRPLIQSIQEKHSDQFIYVPLVSREKHKDTVHGRITTAIEDGRMSQFTGLEIKPESSQVMICGNPDMVKDTTEILKNYGLKDNKRRIPGEISIEKYW</sequence>
<dbReference type="PANTHER" id="PTHR47878">
    <property type="entry name" value="OXIDOREDUCTASE FAD/NAD(P)-BINDING DOMAIN PROTEIN"/>
    <property type="match status" value="1"/>
</dbReference>
<dbReference type="KEGG" id="ntg:NSCAC_0788"/>
<keyword evidence="5" id="KW-0547">Nucleotide-binding</keyword>
<dbReference type="AlphaFoldDB" id="A0A7G1Q9D5"/>
<dbReference type="Gene3D" id="3.40.50.80">
    <property type="entry name" value="Nucleotide-binding domain of ferredoxin-NADP reductase (FNR) module"/>
    <property type="match status" value="1"/>
</dbReference>
<organism evidence="11 12">
    <name type="scientific">Candidatus Nitrosacidococcus tergens</name>
    <dbReference type="NCBI Taxonomy" id="553981"/>
    <lineage>
        <taxon>Bacteria</taxon>
        <taxon>Pseudomonadati</taxon>
        <taxon>Pseudomonadota</taxon>
        <taxon>Gammaproteobacteria</taxon>
        <taxon>Chromatiales</taxon>
        <taxon>Chromatiaceae</taxon>
        <taxon>Candidatus Nitrosacidococcus</taxon>
    </lineage>
</organism>
<dbReference type="SUPFAM" id="SSF63380">
    <property type="entry name" value="Riboflavin synthase domain-like"/>
    <property type="match status" value="1"/>
</dbReference>
<evidence type="ECO:0000256" key="6">
    <source>
        <dbReference type="ARBA" id="ARBA00022827"/>
    </source>
</evidence>
<protein>
    <recommendedName>
        <fullName evidence="3">ferredoxin--NADP(+) reductase</fullName>
        <ecNumber evidence="3">1.18.1.2</ecNumber>
    </recommendedName>
</protein>
<dbReference type="GO" id="GO:0000166">
    <property type="term" value="F:nucleotide binding"/>
    <property type="evidence" value="ECO:0007669"/>
    <property type="project" value="UniProtKB-KW"/>
</dbReference>
<dbReference type="GO" id="GO:0042167">
    <property type="term" value="P:heme catabolic process"/>
    <property type="evidence" value="ECO:0007669"/>
    <property type="project" value="TreeGrafter"/>
</dbReference>
<evidence type="ECO:0000313" key="12">
    <source>
        <dbReference type="Proteomes" id="UP000516072"/>
    </source>
</evidence>
<gene>
    <name evidence="11" type="primary">fpr</name>
    <name evidence="11" type="ORF">NSCAC_0788</name>
</gene>
<dbReference type="EC" id="1.18.1.2" evidence="3"/>
<accession>A0A7G1Q9D5</accession>
<dbReference type="Gene3D" id="2.40.30.10">
    <property type="entry name" value="Translation factors"/>
    <property type="match status" value="1"/>
</dbReference>
<dbReference type="InterPro" id="IPR051930">
    <property type="entry name" value="FNR_type-1"/>
</dbReference>
<dbReference type="InterPro" id="IPR033892">
    <property type="entry name" value="FNR_bac"/>
</dbReference>
<comment type="cofactor">
    <cofactor evidence="1">
        <name>FAD</name>
        <dbReference type="ChEBI" id="CHEBI:57692"/>
    </cofactor>
</comment>
<dbReference type="InterPro" id="IPR017938">
    <property type="entry name" value="Riboflavin_synthase-like_b-brl"/>
</dbReference>